<evidence type="ECO:0000256" key="6">
    <source>
        <dbReference type="ARBA" id="ARBA00023157"/>
    </source>
</evidence>
<dbReference type="EMBL" id="JAEHOD010000083">
    <property type="protein sequence ID" value="KAG2429702.1"/>
    <property type="molecule type" value="Genomic_DNA"/>
</dbReference>
<dbReference type="PANTHER" id="PTHR16719:SF0">
    <property type="entry name" value="CYTOCHROME C OXIDASE COPPER CHAPERONE"/>
    <property type="match status" value="1"/>
</dbReference>
<comment type="similarity">
    <text evidence="2">Belongs to the COX17 family.</text>
</comment>
<name>A0A835VUF2_9CHLO</name>
<gene>
    <name evidence="10" type="ORF">HYH02_013959</name>
</gene>
<proteinExistence type="inferred from homology"/>
<evidence type="ECO:0000256" key="7">
    <source>
        <dbReference type="ARBA" id="ARBA00023186"/>
    </source>
</evidence>
<dbReference type="GO" id="GO:0016531">
    <property type="term" value="F:copper chaperone activity"/>
    <property type="evidence" value="ECO:0007669"/>
    <property type="project" value="InterPro"/>
</dbReference>
<feature type="binding site" evidence="8">
    <location>
        <position position="39"/>
    </location>
    <ligand>
        <name>Cu cation</name>
        <dbReference type="ChEBI" id="CHEBI:23378"/>
    </ligand>
</feature>
<evidence type="ECO:0008006" key="12">
    <source>
        <dbReference type="Google" id="ProtNLM"/>
    </source>
</evidence>
<keyword evidence="4 8" id="KW-0186">Copper</keyword>
<dbReference type="OrthoDB" id="1915887at2759"/>
<comment type="caution">
    <text evidence="10">The sequence shown here is derived from an EMBL/GenBank/DDBJ whole genome shotgun (WGS) entry which is preliminary data.</text>
</comment>
<keyword evidence="7" id="KW-0143">Chaperone</keyword>
<evidence type="ECO:0000256" key="5">
    <source>
        <dbReference type="ARBA" id="ARBA00023128"/>
    </source>
</evidence>
<keyword evidence="11" id="KW-1185">Reference proteome</keyword>
<dbReference type="GO" id="GO:0005507">
    <property type="term" value="F:copper ion binding"/>
    <property type="evidence" value="ECO:0007669"/>
    <property type="project" value="InterPro"/>
</dbReference>
<dbReference type="AlphaFoldDB" id="A0A835VUF2"/>
<dbReference type="Pfam" id="PF05051">
    <property type="entry name" value="COX17"/>
    <property type="match status" value="1"/>
</dbReference>
<evidence type="ECO:0000256" key="1">
    <source>
        <dbReference type="ARBA" id="ARBA00004569"/>
    </source>
</evidence>
<keyword evidence="3 8" id="KW-0479">Metal-binding</keyword>
<dbReference type="Gene3D" id="1.10.287.1130">
    <property type="entry name" value="CytochromE C oxidase copper chaperone"/>
    <property type="match status" value="1"/>
</dbReference>
<dbReference type="SUPFAM" id="SSF47072">
    <property type="entry name" value="Cysteine alpha-hairpin motif"/>
    <property type="match status" value="1"/>
</dbReference>
<dbReference type="Proteomes" id="UP000613740">
    <property type="component" value="Unassembled WGS sequence"/>
</dbReference>
<dbReference type="FunFam" id="1.10.287.1130:FF:000006">
    <property type="entry name" value="Cytochrome c oxidase copper chaperone"/>
    <property type="match status" value="1"/>
</dbReference>
<feature type="binding site" evidence="8">
    <location>
        <position position="40"/>
    </location>
    <ligand>
        <name>Cu cation</name>
        <dbReference type="ChEBI" id="CHEBI:23378"/>
    </ligand>
</feature>
<protein>
    <recommendedName>
        <fullName evidence="12">Cytochrome c oxidase copper chaperone</fullName>
    </recommendedName>
</protein>
<evidence type="ECO:0000256" key="8">
    <source>
        <dbReference type="PIRSR" id="PIRSR607745-1"/>
    </source>
</evidence>
<dbReference type="InterPro" id="IPR007745">
    <property type="entry name" value="Cyt_c_oxidase_Cu-chaperone"/>
</dbReference>
<keyword evidence="5" id="KW-0496">Mitochondrion</keyword>
<evidence type="ECO:0000313" key="11">
    <source>
        <dbReference type="Proteomes" id="UP000613740"/>
    </source>
</evidence>
<comment type="subcellular location">
    <subcellularLocation>
        <location evidence="1">Mitochondrion intermembrane space</location>
    </subcellularLocation>
</comment>
<accession>A0A835VUF2</accession>
<evidence type="ECO:0000256" key="2">
    <source>
        <dbReference type="ARBA" id="ARBA00009241"/>
    </source>
</evidence>
<evidence type="ECO:0000313" key="10">
    <source>
        <dbReference type="EMBL" id="KAG2429702.1"/>
    </source>
</evidence>
<reference evidence="10" key="1">
    <citation type="journal article" date="2020" name="bioRxiv">
        <title>Comparative genomics of Chlamydomonas.</title>
        <authorList>
            <person name="Craig R.J."/>
            <person name="Hasan A.R."/>
            <person name="Ness R.W."/>
            <person name="Keightley P.D."/>
        </authorList>
    </citation>
    <scope>NUCLEOTIDE SEQUENCE</scope>
    <source>
        <strain evidence="10">CCAP 11/173</strain>
    </source>
</reference>
<feature type="region of interest" description="Disordered" evidence="9">
    <location>
        <begin position="1"/>
        <end position="34"/>
    </location>
</feature>
<feature type="compositionally biased region" description="Pro residues" evidence="9">
    <location>
        <begin position="15"/>
        <end position="28"/>
    </location>
</feature>
<dbReference type="PANTHER" id="PTHR16719">
    <property type="entry name" value="CYTOCHROME C OXIDASE COPPER CHAPERONE"/>
    <property type="match status" value="1"/>
</dbReference>
<dbReference type="GO" id="GO:0005758">
    <property type="term" value="C:mitochondrial intermembrane space"/>
    <property type="evidence" value="ECO:0007669"/>
    <property type="project" value="UniProtKB-SubCell"/>
</dbReference>
<evidence type="ECO:0000256" key="4">
    <source>
        <dbReference type="ARBA" id="ARBA00023008"/>
    </source>
</evidence>
<dbReference type="InterPro" id="IPR009069">
    <property type="entry name" value="Cys_alpha_HP_mot_SF"/>
</dbReference>
<evidence type="ECO:0000256" key="9">
    <source>
        <dbReference type="SAM" id="MobiDB-lite"/>
    </source>
</evidence>
<evidence type="ECO:0000256" key="3">
    <source>
        <dbReference type="ARBA" id="ARBA00022723"/>
    </source>
</evidence>
<sequence>MGASGSKPEGASPGPALPTPSPAPPGVPIGPDGKPKKICCSCPDTKRLRDTCIAERGEEHAYCQALIEAHKACLRVEGFKV</sequence>
<keyword evidence="6" id="KW-1015">Disulfide bond</keyword>
<organism evidence="10 11">
    <name type="scientific">Chlamydomonas schloesseri</name>
    <dbReference type="NCBI Taxonomy" id="2026947"/>
    <lineage>
        <taxon>Eukaryota</taxon>
        <taxon>Viridiplantae</taxon>
        <taxon>Chlorophyta</taxon>
        <taxon>core chlorophytes</taxon>
        <taxon>Chlorophyceae</taxon>
        <taxon>CS clade</taxon>
        <taxon>Chlamydomonadales</taxon>
        <taxon>Chlamydomonadaceae</taxon>
        <taxon>Chlamydomonas</taxon>
    </lineage>
</organism>